<dbReference type="Proteomes" id="UP000009328">
    <property type="component" value="Unassembled WGS sequence"/>
</dbReference>
<dbReference type="HOGENOM" id="CLU_040397_0_1_1"/>
<dbReference type="PANTHER" id="PTHR33741:SF5">
    <property type="entry name" value="TRANSMEMBRANE PROTEIN DDB_G0269096-RELATED"/>
    <property type="match status" value="1"/>
</dbReference>
<evidence type="ECO:0000313" key="4">
    <source>
        <dbReference type="EMBL" id="CCH43563.1"/>
    </source>
</evidence>
<comment type="caution">
    <text evidence="4">The sequence shown here is derived from an EMBL/GenBank/DDBJ whole genome shotgun (WGS) entry which is preliminary data.</text>
</comment>
<sequence length="299" mass="33231">MPFPLSIDQYLNPYYPRSIIPHFPKPLQRLFGKHKGLNSLNSSWILYLDVLIGSFISILLIEGVFKHSSVFKQHNSPIIIASYGASAILLFNANGAPLSQPRNIIMGHFLSGLVGVILSKLFNLSSGGQDHFYIGGALSVGIASVVMSLFNCVHPPSGASALMPLVDEGIKSMGWWYLPAHLISSVLMVCVACITNNIFRKYPLFWWTSYIKPKPKDEEKQVENSTSVQPSITPEKSGQTLIPAGNNIDGILRNNEDKIEITTNEINLPNELSLTNEELEFLNNFKKKLLNHKHKSTSQ</sequence>
<accession>K0KQM4</accession>
<dbReference type="PANTHER" id="PTHR33741">
    <property type="entry name" value="TRANSMEMBRANE PROTEIN DDB_G0269096-RELATED"/>
    <property type="match status" value="1"/>
</dbReference>
<evidence type="ECO:0000256" key="2">
    <source>
        <dbReference type="SAM" id="Phobius"/>
    </source>
</evidence>
<feature type="compositionally biased region" description="Polar residues" evidence="1">
    <location>
        <begin position="223"/>
        <end position="237"/>
    </location>
</feature>
<feature type="transmembrane region" description="Helical" evidence="2">
    <location>
        <begin position="77"/>
        <end position="98"/>
    </location>
</feature>
<protein>
    <submittedName>
        <fullName evidence="4">Membrane protein</fullName>
    </submittedName>
</protein>
<feature type="domain" description="HPP transmembrane region" evidence="3">
    <location>
        <begin position="49"/>
        <end position="203"/>
    </location>
</feature>
<name>K0KQM4_WICCF</name>
<dbReference type="InterPro" id="IPR007065">
    <property type="entry name" value="HPP"/>
</dbReference>
<feature type="transmembrane region" description="Helical" evidence="2">
    <location>
        <begin position="134"/>
        <end position="156"/>
    </location>
</feature>
<gene>
    <name evidence="4" type="ORF">BN7_3115</name>
</gene>
<reference evidence="4 5" key="1">
    <citation type="journal article" date="2012" name="Eukaryot. Cell">
        <title>Draft genome sequence of Wickerhamomyces ciferrii NRRL Y-1031 F-60-10.</title>
        <authorList>
            <person name="Schneider J."/>
            <person name="Andrea H."/>
            <person name="Blom J."/>
            <person name="Jaenicke S."/>
            <person name="Ruckert C."/>
            <person name="Schorsch C."/>
            <person name="Szczepanowski R."/>
            <person name="Farwick M."/>
            <person name="Goesmann A."/>
            <person name="Puhler A."/>
            <person name="Schaffer S."/>
            <person name="Tauch A."/>
            <person name="Kohler T."/>
            <person name="Brinkrolf K."/>
        </authorList>
    </citation>
    <scope>NUCLEOTIDE SEQUENCE [LARGE SCALE GENOMIC DNA]</scope>
    <source>
        <strain evidence="5">ATCC 14091 / BCRC 22168 / CBS 111 / JCM 3599 / NBRC 0793 / NRRL Y-1031 F-60-10</strain>
    </source>
</reference>
<organism evidence="4 5">
    <name type="scientific">Wickerhamomyces ciferrii (strain ATCC 14091 / BCRC 22168 / CBS 111 / JCM 3599 / NBRC 0793 / NRRL Y-1031 F-60-10)</name>
    <name type="common">Yeast</name>
    <name type="synonym">Pichia ciferrii</name>
    <dbReference type="NCBI Taxonomy" id="1206466"/>
    <lineage>
        <taxon>Eukaryota</taxon>
        <taxon>Fungi</taxon>
        <taxon>Dikarya</taxon>
        <taxon>Ascomycota</taxon>
        <taxon>Saccharomycotina</taxon>
        <taxon>Saccharomycetes</taxon>
        <taxon>Phaffomycetales</taxon>
        <taxon>Wickerhamomycetaceae</taxon>
        <taxon>Wickerhamomyces</taxon>
    </lineage>
</organism>
<dbReference type="AlphaFoldDB" id="K0KQM4"/>
<dbReference type="EMBL" id="CAIF01000083">
    <property type="protein sequence ID" value="CCH43563.1"/>
    <property type="molecule type" value="Genomic_DNA"/>
</dbReference>
<keyword evidence="2" id="KW-1133">Transmembrane helix</keyword>
<feature type="region of interest" description="Disordered" evidence="1">
    <location>
        <begin position="218"/>
        <end position="237"/>
    </location>
</feature>
<feature type="transmembrane region" description="Helical" evidence="2">
    <location>
        <begin position="44"/>
        <end position="65"/>
    </location>
</feature>
<keyword evidence="5" id="KW-1185">Reference proteome</keyword>
<keyword evidence="2" id="KW-0812">Transmembrane</keyword>
<dbReference type="STRING" id="1206466.K0KQM4"/>
<proteinExistence type="predicted"/>
<keyword evidence="2" id="KW-0472">Membrane</keyword>
<dbReference type="InParanoid" id="K0KQM4"/>
<evidence type="ECO:0000259" key="3">
    <source>
        <dbReference type="Pfam" id="PF04982"/>
    </source>
</evidence>
<dbReference type="Pfam" id="PF04982">
    <property type="entry name" value="TM_HPP"/>
    <property type="match status" value="1"/>
</dbReference>
<dbReference type="InterPro" id="IPR058581">
    <property type="entry name" value="TM_HPP"/>
</dbReference>
<feature type="transmembrane region" description="Helical" evidence="2">
    <location>
        <begin position="104"/>
        <end position="122"/>
    </location>
</feature>
<dbReference type="eggNOG" id="ENOG502S3SU">
    <property type="taxonomic scope" value="Eukaryota"/>
</dbReference>
<evidence type="ECO:0000313" key="5">
    <source>
        <dbReference type="Proteomes" id="UP000009328"/>
    </source>
</evidence>
<evidence type="ECO:0000256" key="1">
    <source>
        <dbReference type="SAM" id="MobiDB-lite"/>
    </source>
</evidence>
<feature type="transmembrane region" description="Helical" evidence="2">
    <location>
        <begin position="176"/>
        <end position="199"/>
    </location>
</feature>